<sequence>METKQPTYTDKTNRLQAWSQLLRSITPFIWIVVFIIVIIPLIGRGFIGNSIKEDLGNLDNKIVEVELDRTIIDHSDIEQAIATAIVDARTQAESFAFQRLDEWVEQLMLRVDSNFLNWYFDYFNQKKMEISTPFVWLSSAAVHRLNTSNPLPSQVVAEKLTENFQTEFAKRVLRPKIAQLELERITRDTINLYISELANNISNVQSHYQIPQGQWERYLGDIAITINDTEGNISNISLKLLAGGSTVLLAKTMAPLVTNVGSKVALSFAGKTTAKMAAKTGGVVAGKLGVQLIDPIVAIGIIIWDVWDYKHTVKIERPVLREAILDYLNEVKASLLDNHKNSIMAAIYQLEGGILKSVSF</sequence>
<gene>
    <name evidence="2" type="ORF">F6J89_21240</name>
</gene>
<feature type="transmembrane region" description="Helical" evidence="1">
    <location>
        <begin position="21"/>
        <end position="42"/>
    </location>
</feature>
<keyword evidence="1" id="KW-1133">Transmembrane helix</keyword>
<dbReference type="EMBL" id="JAAHFQ010000482">
    <property type="protein sequence ID" value="NER30073.1"/>
    <property type="molecule type" value="Genomic_DNA"/>
</dbReference>
<keyword evidence="1" id="KW-0812">Transmembrane</keyword>
<organism evidence="2">
    <name type="scientific">Symploca sp. SIO1C4</name>
    <dbReference type="NCBI Taxonomy" id="2607765"/>
    <lineage>
        <taxon>Bacteria</taxon>
        <taxon>Bacillati</taxon>
        <taxon>Cyanobacteriota</taxon>
        <taxon>Cyanophyceae</taxon>
        <taxon>Coleofasciculales</taxon>
        <taxon>Coleofasciculaceae</taxon>
        <taxon>Symploca</taxon>
    </lineage>
</organism>
<name>A0A6B3NEN6_9CYAN</name>
<accession>A0A6B3NEN6</accession>
<evidence type="ECO:0000313" key="2">
    <source>
        <dbReference type="EMBL" id="NER30073.1"/>
    </source>
</evidence>
<reference evidence="2" key="1">
    <citation type="submission" date="2019-11" db="EMBL/GenBank/DDBJ databases">
        <title>Genomic insights into an expanded diversity of filamentous marine cyanobacteria reveals the extraordinary biosynthetic potential of Moorea and Okeania.</title>
        <authorList>
            <person name="Ferreira Leao T."/>
            <person name="Wang M."/>
            <person name="Moss N."/>
            <person name="Da Silva R."/>
            <person name="Sanders J."/>
            <person name="Nurk S."/>
            <person name="Gurevich A."/>
            <person name="Humphrey G."/>
            <person name="Reher R."/>
            <person name="Zhu Q."/>
            <person name="Belda-Ferre P."/>
            <person name="Glukhov E."/>
            <person name="Rex R."/>
            <person name="Dorrestein P.C."/>
            <person name="Knight R."/>
            <person name="Pevzner P."/>
            <person name="Gerwick W.H."/>
            <person name="Gerwick L."/>
        </authorList>
    </citation>
    <scope>NUCLEOTIDE SEQUENCE</scope>
    <source>
        <strain evidence="2">SIO1C4</strain>
    </source>
</reference>
<dbReference type="AlphaFoldDB" id="A0A6B3NEN6"/>
<protein>
    <submittedName>
        <fullName evidence="2">Uncharacterized protein</fullName>
    </submittedName>
</protein>
<comment type="caution">
    <text evidence="2">The sequence shown here is derived from an EMBL/GenBank/DDBJ whole genome shotgun (WGS) entry which is preliminary data.</text>
</comment>
<evidence type="ECO:0000256" key="1">
    <source>
        <dbReference type="SAM" id="Phobius"/>
    </source>
</evidence>
<keyword evidence="1" id="KW-0472">Membrane</keyword>
<proteinExistence type="predicted"/>